<dbReference type="InterPro" id="IPR009609">
    <property type="entry name" value="Phosphonate_metab_PhnG"/>
</dbReference>
<organism evidence="1 2">
    <name type="scientific">Desulfotignum phosphitoxidans DSM 13687</name>
    <dbReference type="NCBI Taxonomy" id="1286635"/>
    <lineage>
        <taxon>Bacteria</taxon>
        <taxon>Pseudomonadati</taxon>
        <taxon>Thermodesulfobacteriota</taxon>
        <taxon>Desulfobacteria</taxon>
        <taxon>Desulfobacterales</taxon>
        <taxon>Desulfobacteraceae</taxon>
        <taxon>Desulfotignum</taxon>
    </lineage>
</organism>
<sequence length="146" mass="16218">MTQTSRQRWMQLLAEAEAQDLHSAFDRLDPKIPSTFLIKPETGMVMVQGKADGTDTPFCIGEMTVTRCMVQVMEQVQGYAMVPGSDPDHARLAALFDALLQIPAFHDPLMTTLIRTLETKADQQRQALAGDVADTTVEFFTLTRGE</sequence>
<reference evidence="1 2" key="1">
    <citation type="journal article" date="2013" name="Genome Announc.">
        <title>Draft Genome Sequence of Desulfotignum phosphitoxidans DSM 13687 Strain FiPS-3.</title>
        <authorList>
            <person name="Poehlein A."/>
            <person name="Daniel R."/>
            <person name="Simeonova D.D."/>
        </authorList>
    </citation>
    <scope>NUCLEOTIDE SEQUENCE [LARGE SCALE GENOMIC DNA]</scope>
    <source>
        <strain evidence="1 2">DSM 13687</strain>
    </source>
</reference>
<dbReference type="GO" id="GO:0015716">
    <property type="term" value="P:organic phosphonate transport"/>
    <property type="evidence" value="ECO:0007669"/>
    <property type="project" value="InterPro"/>
</dbReference>
<dbReference type="EMBL" id="APJX01000001">
    <property type="protein sequence ID" value="EMS81673.1"/>
    <property type="molecule type" value="Genomic_DNA"/>
</dbReference>
<accession>S0G2U5</accession>
<evidence type="ECO:0000313" key="1">
    <source>
        <dbReference type="EMBL" id="EMS81673.1"/>
    </source>
</evidence>
<dbReference type="Proteomes" id="UP000014216">
    <property type="component" value="Unassembled WGS sequence"/>
</dbReference>
<keyword evidence="2" id="KW-1185">Reference proteome</keyword>
<dbReference type="AlphaFoldDB" id="S0G2U5"/>
<comment type="caution">
    <text evidence="1">The sequence shown here is derived from an EMBL/GenBank/DDBJ whole genome shotgun (WGS) entry which is preliminary data.</text>
</comment>
<name>S0G2U5_9BACT</name>
<protein>
    <submittedName>
        <fullName evidence="1">Phosphonate metabolism protein PhnG</fullName>
    </submittedName>
</protein>
<gene>
    <name evidence="1" type="primary">phnG</name>
    <name evidence="1" type="ORF">Dpo_1c08140</name>
</gene>
<evidence type="ECO:0000313" key="2">
    <source>
        <dbReference type="Proteomes" id="UP000014216"/>
    </source>
</evidence>
<dbReference type="NCBIfam" id="TIGR03293">
    <property type="entry name" value="PhnG_redo"/>
    <property type="match status" value="1"/>
</dbReference>
<dbReference type="Pfam" id="PF06754">
    <property type="entry name" value="PhnG"/>
    <property type="match status" value="1"/>
</dbReference>
<proteinExistence type="predicted"/>
<dbReference type="GO" id="GO:0019634">
    <property type="term" value="P:organic phosphonate metabolic process"/>
    <property type="evidence" value="ECO:0007669"/>
    <property type="project" value="InterPro"/>
</dbReference>
<dbReference type="RefSeq" id="WP_006964437.1">
    <property type="nucleotide sequence ID" value="NZ_APJX01000001.1"/>
</dbReference>